<evidence type="ECO:0000313" key="1">
    <source>
        <dbReference type="EMBL" id="CAK9863533.1"/>
    </source>
</evidence>
<evidence type="ECO:0000313" key="2">
    <source>
        <dbReference type="Proteomes" id="UP001497522"/>
    </source>
</evidence>
<proteinExistence type="predicted"/>
<protein>
    <submittedName>
        <fullName evidence="1">Uncharacterized protein</fullName>
    </submittedName>
</protein>
<name>A0ABP1AM09_9BRYO</name>
<gene>
    <name evidence="1" type="ORF">CSSPJE1EN2_LOCUS6528</name>
</gene>
<reference evidence="1" key="1">
    <citation type="submission" date="2024-03" db="EMBL/GenBank/DDBJ databases">
        <authorList>
            <consortium name="ELIXIR-Norway"/>
            <consortium name="Elixir Norway"/>
        </authorList>
    </citation>
    <scope>NUCLEOTIDE SEQUENCE</scope>
</reference>
<dbReference type="Proteomes" id="UP001497522">
    <property type="component" value="Chromosome 13"/>
</dbReference>
<accession>A0ABP1AM09</accession>
<sequence length="75" mass="8522">MAKRENMRALAAFLRVTHLQSRRYSEILEVSYLVMDLRNIGPPRFSVNTGGLPRNWQEMATGSSDFDDDVKAAYG</sequence>
<keyword evidence="2" id="KW-1185">Reference proteome</keyword>
<dbReference type="EMBL" id="OZ023714">
    <property type="protein sequence ID" value="CAK9863533.1"/>
    <property type="molecule type" value="Genomic_DNA"/>
</dbReference>
<organism evidence="1 2">
    <name type="scientific">Sphagnum jensenii</name>
    <dbReference type="NCBI Taxonomy" id="128206"/>
    <lineage>
        <taxon>Eukaryota</taxon>
        <taxon>Viridiplantae</taxon>
        <taxon>Streptophyta</taxon>
        <taxon>Embryophyta</taxon>
        <taxon>Bryophyta</taxon>
        <taxon>Sphagnophytina</taxon>
        <taxon>Sphagnopsida</taxon>
        <taxon>Sphagnales</taxon>
        <taxon>Sphagnaceae</taxon>
        <taxon>Sphagnum</taxon>
    </lineage>
</organism>